<keyword evidence="2 3" id="KW-0802">TPR repeat</keyword>
<dbReference type="PRINTS" id="PR00625">
    <property type="entry name" value="JDOMAIN"/>
</dbReference>
<dbReference type="Pfam" id="PF13432">
    <property type="entry name" value="TPR_16"/>
    <property type="match status" value="2"/>
</dbReference>
<accession>A0AAU9J1I5</accession>
<dbReference type="InterPro" id="IPR011990">
    <property type="entry name" value="TPR-like_helical_dom_sf"/>
</dbReference>
<feature type="repeat" description="TPR" evidence="3">
    <location>
        <begin position="310"/>
        <end position="343"/>
    </location>
</feature>
<feature type="repeat" description="TPR" evidence="3">
    <location>
        <begin position="78"/>
        <end position="111"/>
    </location>
</feature>
<dbReference type="Pfam" id="PF00226">
    <property type="entry name" value="DnaJ"/>
    <property type="match status" value="1"/>
</dbReference>
<dbReference type="PROSITE" id="PS00636">
    <property type="entry name" value="DNAJ_1"/>
    <property type="match status" value="1"/>
</dbReference>
<dbReference type="InterPro" id="IPR019734">
    <property type="entry name" value="TPR_rpt"/>
</dbReference>
<dbReference type="SUPFAM" id="SSF46565">
    <property type="entry name" value="Chaperone J-domain"/>
    <property type="match status" value="1"/>
</dbReference>
<dbReference type="InterPro" id="IPR036869">
    <property type="entry name" value="J_dom_sf"/>
</dbReference>
<dbReference type="EMBL" id="CAJZBQ010000027">
    <property type="protein sequence ID" value="CAG9321038.1"/>
    <property type="molecule type" value="Genomic_DNA"/>
</dbReference>
<evidence type="ECO:0000259" key="4">
    <source>
        <dbReference type="PROSITE" id="PS50076"/>
    </source>
</evidence>
<dbReference type="SMART" id="SM00271">
    <property type="entry name" value="DnaJ"/>
    <property type="match status" value="1"/>
</dbReference>
<evidence type="ECO:0000256" key="1">
    <source>
        <dbReference type="ARBA" id="ARBA00022737"/>
    </source>
</evidence>
<feature type="repeat" description="TPR" evidence="3">
    <location>
        <begin position="192"/>
        <end position="225"/>
    </location>
</feature>
<dbReference type="PANTHER" id="PTHR45188">
    <property type="entry name" value="DNAJ PROTEIN P58IPK HOMOLOG"/>
    <property type="match status" value="1"/>
</dbReference>
<dbReference type="Gene3D" id="1.25.40.10">
    <property type="entry name" value="Tetratricopeptide repeat domain"/>
    <property type="match status" value="1"/>
</dbReference>
<evidence type="ECO:0000313" key="5">
    <source>
        <dbReference type="EMBL" id="CAG9321038.1"/>
    </source>
</evidence>
<keyword evidence="6" id="KW-1185">Reference proteome</keyword>
<dbReference type="Proteomes" id="UP001162131">
    <property type="component" value="Unassembled WGS sequence"/>
</dbReference>
<gene>
    <name evidence="5" type="ORF">BSTOLATCC_MIC27610</name>
</gene>
<feature type="repeat" description="TPR" evidence="3">
    <location>
        <begin position="276"/>
        <end position="309"/>
    </location>
</feature>
<dbReference type="InterPro" id="IPR018253">
    <property type="entry name" value="DnaJ_domain_CS"/>
</dbReference>
<protein>
    <recommendedName>
        <fullName evidence="4">J domain-containing protein</fullName>
    </recommendedName>
</protein>
<comment type="caution">
    <text evidence="5">The sequence shown here is derived from an EMBL/GenBank/DDBJ whole genome shotgun (WGS) entry which is preliminary data.</text>
</comment>
<dbReference type="Pfam" id="PF07719">
    <property type="entry name" value="TPR_2"/>
    <property type="match status" value="2"/>
</dbReference>
<name>A0AAU9J1I5_9CILI</name>
<evidence type="ECO:0000256" key="2">
    <source>
        <dbReference type="ARBA" id="ARBA00022803"/>
    </source>
</evidence>
<dbReference type="SMART" id="SM00028">
    <property type="entry name" value="TPR"/>
    <property type="match status" value="7"/>
</dbReference>
<reference evidence="5" key="1">
    <citation type="submission" date="2021-09" db="EMBL/GenBank/DDBJ databases">
        <authorList>
            <consortium name="AG Swart"/>
            <person name="Singh M."/>
            <person name="Singh A."/>
            <person name="Seah K."/>
            <person name="Emmerich C."/>
        </authorList>
    </citation>
    <scope>NUCLEOTIDE SEQUENCE</scope>
    <source>
        <strain evidence="5">ATCC30299</strain>
    </source>
</reference>
<keyword evidence="1" id="KW-0677">Repeat</keyword>
<sequence>MQADKNMEQAESFKAKGNDEYRKGNYQAATDFYTQAIEAQPDQSTYYSNRSASLFMSKRYNESLQDCYKALEIDPNFVKCLQRAGKIHLIFGNYDQSKDFLTRAVHVEPNNDSVKSDLKLLEDAIGNYSMLINMKNNAQYSQALYFLDKVSEQSPEKQGLKLIKLEVLIDSGNLDRGHQYSTELWSEYSTNPDYLTLRGRCFYYKGLPDQARKLFQEALKFDPDHQWAGNMLKNLRKVEKFKEEGNKHFSAGNTQEAIEAYTQALQVDPKNKNMNAIILANRAAAHMKKNAYMEALVDLNKSIELNPEYTKAYMRRGNVHSHLENYEDAIRDYNTVKQKDPHYDDIDNTIHLAQSNAKKAKRKDYYKILDVEKNATESEIKKAYRKQALKWHPDKNSETEESKLQAEKKFKDIAEAYAVLIDPTKKQQYDSGMDLEDIENGMGGFSGFGGGGVDPSQIFQMFFGGGGGGGFEDMGGFGGFPGFGGGMGGRSGGHRHGGSGGFPGNVKFTFRRG</sequence>
<feature type="repeat" description="TPR" evidence="3">
    <location>
        <begin position="10"/>
        <end position="43"/>
    </location>
</feature>
<feature type="domain" description="J" evidence="4">
    <location>
        <begin position="364"/>
        <end position="433"/>
    </location>
</feature>
<dbReference type="InterPro" id="IPR001623">
    <property type="entry name" value="DnaJ_domain"/>
</dbReference>
<dbReference type="CDD" id="cd06257">
    <property type="entry name" value="DnaJ"/>
    <property type="match status" value="1"/>
</dbReference>
<evidence type="ECO:0000256" key="3">
    <source>
        <dbReference type="PROSITE-ProRule" id="PRU00339"/>
    </source>
</evidence>
<proteinExistence type="predicted"/>
<dbReference type="PROSITE" id="PS50076">
    <property type="entry name" value="DNAJ_2"/>
    <property type="match status" value="1"/>
</dbReference>
<dbReference type="InterPro" id="IPR013105">
    <property type="entry name" value="TPR_2"/>
</dbReference>
<organism evidence="5 6">
    <name type="scientific">Blepharisma stoltei</name>
    <dbReference type="NCBI Taxonomy" id="1481888"/>
    <lineage>
        <taxon>Eukaryota</taxon>
        <taxon>Sar</taxon>
        <taxon>Alveolata</taxon>
        <taxon>Ciliophora</taxon>
        <taxon>Postciliodesmatophora</taxon>
        <taxon>Heterotrichea</taxon>
        <taxon>Heterotrichida</taxon>
        <taxon>Blepharismidae</taxon>
        <taxon>Blepharisma</taxon>
    </lineage>
</organism>
<dbReference type="PANTHER" id="PTHR45188:SF2">
    <property type="entry name" value="DNAJ HOMOLOG SUBFAMILY C MEMBER 7"/>
    <property type="match status" value="1"/>
</dbReference>
<dbReference type="Gene3D" id="1.10.287.110">
    <property type="entry name" value="DnaJ domain"/>
    <property type="match status" value="1"/>
</dbReference>
<dbReference type="SUPFAM" id="SSF48452">
    <property type="entry name" value="TPR-like"/>
    <property type="match status" value="1"/>
</dbReference>
<feature type="repeat" description="TPR" evidence="3">
    <location>
        <begin position="238"/>
        <end position="271"/>
    </location>
</feature>
<dbReference type="AlphaFoldDB" id="A0AAU9J1I5"/>
<dbReference type="PROSITE" id="PS50005">
    <property type="entry name" value="TPR"/>
    <property type="match status" value="6"/>
</dbReference>
<evidence type="ECO:0000313" key="6">
    <source>
        <dbReference type="Proteomes" id="UP001162131"/>
    </source>
</evidence>